<comment type="caution">
    <text evidence="1">The sequence shown here is derived from an EMBL/GenBank/DDBJ whole genome shotgun (WGS) entry which is preliminary data.</text>
</comment>
<sequence length="150" mass="17149">MLKLPNNFCDNKYIGIQTTTFLRTKRLLERIVSINPNLFWRRPFLFKDPRSRISNDVAEVINDGQEPPFVTFYLPPLHPTPLSQTPEPHLPDNAGATSYKYLRNLAAEEKPIDDIYCHPVCSRLRISFKNYSSSSNNGGKKKNDQNGIPG</sequence>
<dbReference type="AlphaFoldDB" id="A0AAV4SCG0"/>
<proteinExistence type="predicted"/>
<keyword evidence="2" id="KW-1185">Reference proteome</keyword>
<dbReference type="EMBL" id="BPLQ01007511">
    <property type="protein sequence ID" value="GIY30527.1"/>
    <property type="molecule type" value="Genomic_DNA"/>
</dbReference>
<reference evidence="1 2" key="1">
    <citation type="submission" date="2021-06" db="EMBL/GenBank/DDBJ databases">
        <title>Caerostris darwini draft genome.</title>
        <authorList>
            <person name="Kono N."/>
            <person name="Arakawa K."/>
        </authorList>
    </citation>
    <scope>NUCLEOTIDE SEQUENCE [LARGE SCALE GENOMIC DNA]</scope>
</reference>
<accession>A0AAV4SCG0</accession>
<evidence type="ECO:0000313" key="1">
    <source>
        <dbReference type="EMBL" id="GIY30527.1"/>
    </source>
</evidence>
<protein>
    <submittedName>
        <fullName evidence="1">Uncharacterized protein</fullName>
    </submittedName>
</protein>
<name>A0AAV4SCG0_9ARAC</name>
<organism evidence="1 2">
    <name type="scientific">Caerostris darwini</name>
    <dbReference type="NCBI Taxonomy" id="1538125"/>
    <lineage>
        <taxon>Eukaryota</taxon>
        <taxon>Metazoa</taxon>
        <taxon>Ecdysozoa</taxon>
        <taxon>Arthropoda</taxon>
        <taxon>Chelicerata</taxon>
        <taxon>Arachnida</taxon>
        <taxon>Araneae</taxon>
        <taxon>Araneomorphae</taxon>
        <taxon>Entelegynae</taxon>
        <taxon>Araneoidea</taxon>
        <taxon>Araneidae</taxon>
        <taxon>Caerostris</taxon>
    </lineage>
</organism>
<dbReference type="Proteomes" id="UP001054837">
    <property type="component" value="Unassembled WGS sequence"/>
</dbReference>
<evidence type="ECO:0000313" key="2">
    <source>
        <dbReference type="Proteomes" id="UP001054837"/>
    </source>
</evidence>
<gene>
    <name evidence="1" type="ORF">CDAR_495521</name>
</gene>